<gene>
    <name evidence="4" type="ORF">DLAC_10217</name>
</gene>
<dbReference type="InterPro" id="IPR000408">
    <property type="entry name" value="Reg_chr_condens"/>
</dbReference>
<dbReference type="InParanoid" id="A0A151Z4X7"/>
<evidence type="ECO:0000313" key="5">
    <source>
        <dbReference type="Proteomes" id="UP000076078"/>
    </source>
</evidence>
<keyword evidence="5" id="KW-1185">Reference proteome</keyword>
<dbReference type="PANTHER" id="PTHR22872:SF2">
    <property type="entry name" value="INHIBITOR OF BRUTON TYROSINE KINASE"/>
    <property type="match status" value="1"/>
</dbReference>
<dbReference type="Proteomes" id="UP000076078">
    <property type="component" value="Unassembled WGS sequence"/>
</dbReference>
<evidence type="ECO:0000256" key="2">
    <source>
        <dbReference type="PROSITE-ProRule" id="PRU00235"/>
    </source>
</evidence>
<dbReference type="PROSITE" id="PS00626">
    <property type="entry name" value="RCC1_2"/>
    <property type="match status" value="1"/>
</dbReference>
<protein>
    <submittedName>
        <fullName evidence="4">Regulator of chromosome condensation domain-containing protein</fullName>
    </submittedName>
</protein>
<accession>A0A151Z4X7</accession>
<dbReference type="EMBL" id="LODT01000042">
    <property type="protein sequence ID" value="KYQ89001.1"/>
    <property type="molecule type" value="Genomic_DNA"/>
</dbReference>
<dbReference type="Gene3D" id="2.130.10.30">
    <property type="entry name" value="Regulator of chromosome condensation 1/beta-lactamase-inhibitor protein II"/>
    <property type="match status" value="2"/>
</dbReference>
<feature type="repeat" description="RCC1" evidence="2">
    <location>
        <begin position="13"/>
        <end position="64"/>
    </location>
</feature>
<sequence>MIKSIHFKFFQKANLYSWGSSWNGQLALGKDITEQYSPKKILLECNSSDRLRTGSYHCLLIKEKSFYSWGSNNFGQLGLSNDSQDLPVPALNQYFEKNLNIKRIVDASTGAFHSIVAVEDNDGCYKTYSFGWNERGQLGHDNWMKSKINSEPKEIVALRGKQVTAISGGFDFTIISTLSNGVYAFGMNDRGQCGLDPHRFPILYSPTVIPELRSTVLIKISSGWGHTLAMNSENQLLVWGSNFHGQLGTGSKSQLGKPVPVQQLNIATKLKSYDDEILDISCASSASLIMLGKKSNGGYLYISGSSGDGKLGISGQKEDLLEFTDMNLPAMKQMSMGKDHGLAVPLNDNLVFYGWGFGQHGAIGLGDKNLSVFTTPVKNDFFKQTKSNEIIQIQSSLDTSFALIKEDS</sequence>
<feature type="domain" description="RCC1-like" evidence="3">
    <location>
        <begin position="14"/>
        <end position="288"/>
    </location>
</feature>
<dbReference type="OMA" id="MNDRGQC"/>
<dbReference type="PROSITE" id="PS50012">
    <property type="entry name" value="RCC1_3"/>
    <property type="match status" value="6"/>
</dbReference>
<feature type="repeat" description="RCC1" evidence="2">
    <location>
        <begin position="125"/>
        <end position="179"/>
    </location>
</feature>
<proteinExistence type="predicted"/>
<dbReference type="PRINTS" id="PR00633">
    <property type="entry name" value="RCCNDNSATION"/>
</dbReference>
<feature type="repeat" description="RCC1" evidence="2">
    <location>
        <begin position="350"/>
        <end position="406"/>
    </location>
</feature>
<dbReference type="InterPro" id="IPR051625">
    <property type="entry name" value="Signaling_Regulatory_Domain"/>
</dbReference>
<dbReference type="Pfam" id="PF00415">
    <property type="entry name" value="RCC1"/>
    <property type="match status" value="1"/>
</dbReference>
<dbReference type="InterPro" id="IPR009091">
    <property type="entry name" value="RCC1/BLIP-II"/>
</dbReference>
<dbReference type="OrthoDB" id="19412at2759"/>
<evidence type="ECO:0000313" key="4">
    <source>
        <dbReference type="EMBL" id="KYQ89001.1"/>
    </source>
</evidence>
<feature type="repeat" description="RCC1" evidence="2">
    <location>
        <begin position="64"/>
        <end position="120"/>
    </location>
</feature>
<dbReference type="AlphaFoldDB" id="A0A151Z4X7"/>
<name>A0A151Z4X7_TIELA</name>
<dbReference type="Pfam" id="PF25390">
    <property type="entry name" value="WD40_RLD"/>
    <property type="match status" value="1"/>
</dbReference>
<dbReference type="STRING" id="361077.A0A151Z4X7"/>
<feature type="repeat" description="RCC1" evidence="2">
    <location>
        <begin position="180"/>
        <end position="233"/>
    </location>
</feature>
<dbReference type="InterPro" id="IPR058923">
    <property type="entry name" value="RCC1-like_dom"/>
</dbReference>
<reference evidence="4 5" key="1">
    <citation type="submission" date="2015-12" db="EMBL/GenBank/DDBJ databases">
        <title>Dictyostelia acquired genes for synthesis and detection of signals that induce cell-type specialization by lateral gene transfer from prokaryotes.</title>
        <authorList>
            <person name="Gloeckner G."/>
            <person name="Schaap P."/>
        </authorList>
    </citation>
    <scope>NUCLEOTIDE SEQUENCE [LARGE SCALE GENOMIC DNA]</scope>
    <source>
        <strain evidence="4 5">TK</strain>
    </source>
</reference>
<comment type="caution">
    <text evidence="4">The sequence shown here is derived from an EMBL/GenBank/DDBJ whole genome shotgun (WGS) entry which is preliminary data.</text>
</comment>
<dbReference type="SUPFAM" id="SSF50985">
    <property type="entry name" value="RCC1/BLIP-II"/>
    <property type="match status" value="1"/>
</dbReference>
<evidence type="ECO:0000256" key="1">
    <source>
        <dbReference type="ARBA" id="ARBA00022737"/>
    </source>
</evidence>
<keyword evidence="1" id="KW-0677">Repeat</keyword>
<organism evidence="4 5">
    <name type="scientific">Tieghemostelium lacteum</name>
    <name type="common">Slime mold</name>
    <name type="synonym">Dictyostelium lacteum</name>
    <dbReference type="NCBI Taxonomy" id="361077"/>
    <lineage>
        <taxon>Eukaryota</taxon>
        <taxon>Amoebozoa</taxon>
        <taxon>Evosea</taxon>
        <taxon>Eumycetozoa</taxon>
        <taxon>Dictyostelia</taxon>
        <taxon>Dictyosteliales</taxon>
        <taxon>Raperosteliaceae</taxon>
        <taxon>Tieghemostelium</taxon>
    </lineage>
</organism>
<dbReference type="PANTHER" id="PTHR22872">
    <property type="entry name" value="BTK-BINDING PROTEIN-RELATED"/>
    <property type="match status" value="1"/>
</dbReference>
<feature type="repeat" description="RCC1" evidence="2">
    <location>
        <begin position="234"/>
        <end position="293"/>
    </location>
</feature>
<evidence type="ECO:0000259" key="3">
    <source>
        <dbReference type="Pfam" id="PF25390"/>
    </source>
</evidence>